<evidence type="ECO:0000313" key="1">
    <source>
        <dbReference type="EMBL" id="KAB8301262.1"/>
    </source>
</evidence>
<comment type="caution">
    <text evidence="1">The sequence shown here is derived from an EMBL/GenBank/DDBJ whole genome shotgun (WGS) entry which is preliminary data.</text>
</comment>
<proteinExistence type="predicted"/>
<sequence length="162" mass="18236">MPDSCLRNSGTILLKLHLHQAVLSRKRCPVDEEKEGASRIRYIVNLEGGDVCMKSTRVPAIIYSLSQWAPIPLVGDCSNLGTLPGNLLRIHHKPHKPYHPSHHPHQMQAFLFAQPHKNSASNLNLKRDIDHLNISLDSPPITSATTFQIIAKKLYQRQCNPM</sequence>
<keyword evidence="2" id="KW-1185">Reference proteome</keyword>
<dbReference type="Proteomes" id="UP000326757">
    <property type="component" value="Unassembled WGS sequence"/>
</dbReference>
<dbReference type="EMBL" id="VIGI01000004">
    <property type="protein sequence ID" value="KAB8301262.1"/>
    <property type="molecule type" value="Genomic_DNA"/>
</dbReference>
<accession>A0A5N6KE39</accession>
<evidence type="ECO:0000313" key="2">
    <source>
        <dbReference type="Proteomes" id="UP000326757"/>
    </source>
</evidence>
<organism evidence="1 2">
    <name type="scientific">Monilinia laxa</name>
    <name type="common">Brown rot fungus</name>
    <name type="synonym">Sclerotinia laxa</name>
    <dbReference type="NCBI Taxonomy" id="61186"/>
    <lineage>
        <taxon>Eukaryota</taxon>
        <taxon>Fungi</taxon>
        <taxon>Dikarya</taxon>
        <taxon>Ascomycota</taxon>
        <taxon>Pezizomycotina</taxon>
        <taxon>Leotiomycetes</taxon>
        <taxon>Helotiales</taxon>
        <taxon>Sclerotiniaceae</taxon>
        <taxon>Monilinia</taxon>
    </lineage>
</organism>
<name>A0A5N6KE39_MONLA</name>
<reference evidence="1 2" key="1">
    <citation type="submission" date="2019-06" db="EMBL/GenBank/DDBJ databases">
        <title>Genome Sequence of the Brown Rot Fungal Pathogen Monilinia laxa.</title>
        <authorList>
            <person name="De Miccolis Angelini R.M."/>
            <person name="Landi L."/>
            <person name="Abate D."/>
            <person name="Pollastro S."/>
            <person name="Romanazzi G."/>
            <person name="Faretra F."/>
        </authorList>
    </citation>
    <scope>NUCLEOTIDE SEQUENCE [LARGE SCALE GENOMIC DNA]</scope>
    <source>
        <strain evidence="1 2">Mlax316</strain>
    </source>
</reference>
<dbReference type="AlphaFoldDB" id="A0A5N6KE39"/>
<gene>
    <name evidence="1" type="ORF">EYC80_003148</name>
</gene>
<protein>
    <submittedName>
        <fullName evidence="1">Uncharacterized protein</fullName>
    </submittedName>
</protein>